<dbReference type="InterPro" id="IPR000432">
    <property type="entry name" value="DNA_mismatch_repair_MutS_C"/>
</dbReference>
<evidence type="ECO:0000313" key="15">
    <source>
        <dbReference type="Proteomes" id="UP000323392"/>
    </source>
</evidence>
<evidence type="ECO:0000256" key="8">
    <source>
        <dbReference type="ARBA" id="ARBA00024647"/>
    </source>
</evidence>
<keyword evidence="3 9" id="KW-0547">Nucleotide-binding</keyword>
<dbReference type="Pfam" id="PF05188">
    <property type="entry name" value="MutS_II"/>
    <property type="match status" value="1"/>
</dbReference>
<dbReference type="PIRSF" id="PIRSF037677">
    <property type="entry name" value="DNA_mis_repair_Msh6"/>
    <property type="match status" value="1"/>
</dbReference>
<organism evidence="12 14">
    <name type="scientific">Alkalithermobacter thermoalcaliphilus JW-YL-7 = DSM 7308</name>
    <dbReference type="NCBI Taxonomy" id="1121328"/>
    <lineage>
        <taxon>Bacteria</taxon>
        <taxon>Bacillati</taxon>
        <taxon>Bacillota</taxon>
        <taxon>Clostridia</taxon>
        <taxon>Peptostreptococcales</taxon>
        <taxon>Tepidibacteraceae</taxon>
        <taxon>Alkalithermobacter</taxon>
    </lineage>
</organism>
<dbReference type="GO" id="GO:0005524">
    <property type="term" value="F:ATP binding"/>
    <property type="evidence" value="ECO:0007669"/>
    <property type="project" value="UniProtKB-UniRule"/>
</dbReference>
<dbReference type="GO" id="GO:0003684">
    <property type="term" value="F:damaged DNA binding"/>
    <property type="evidence" value="ECO:0007669"/>
    <property type="project" value="UniProtKB-UniRule"/>
</dbReference>
<reference evidence="12 14" key="1">
    <citation type="submission" date="2016-02" db="EMBL/GenBank/DDBJ databases">
        <title>Draft genome sequence for Clostridium paradoxum JW-YL-7.</title>
        <authorList>
            <person name="Utturkar S.M."/>
            <person name="Lancaster A."/>
            <person name="Poole F.L."/>
            <person name="Adams M.W."/>
            <person name="Brown S.D."/>
        </authorList>
    </citation>
    <scope>NUCLEOTIDE SEQUENCE [LARGE SCALE GENOMIC DNA]</scope>
    <source>
        <strain evidence="12 14">JW-YL-7</strain>
    </source>
</reference>
<dbReference type="STRING" id="1121328.JWYL7_0922"/>
<dbReference type="GO" id="GO:0030983">
    <property type="term" value="F:mismatched DNA binding"/>
    <property type="evidence" value="ECO:0007669"/>
    <property type="project" value="InterPro"/>
</dbReference>
<dbReference type="CDD" id="cd03284">
    <property type="entry name" value="ABC_MutS1"/>
    <property type="match status" value="1"/>
</dbReference>
<dbReference type="GO" id="GO:0140664">
    <property type="term" value="F:ATP-dependent DNA damage sensor activity"/>
    <property type="evidence" value="ECO:0007669"/>
    <property type="project" value="InterPro"/>
</dbReference>
<evidence type="ECO:0000256" key="4">
    <source>
        <dbReference type="ARBA" id="ARBA00022763"/>
    </source>
</evidence>
<evidence type="ECO:0000256" key="6">
    <source>
        <dbReference type="ARBA" id="ARBA00023125"/>
    </source>
</evidence>
<dbReference type="EMBL" id="FRBG01000005">
    <property type="protein sequence ID" value="SHK80412.1"/>
    <property type="molecule type" value="Genomic_DNA"/>
</dbReference>
<dbReference type="InterPro" id="IPR007696">
    <property type="entry name" value="DNA_mismatch_repair_MutS_core"/>
</dbReference>
<dbReference type="AlphaFoldDB" id="A0A150FQF4"/>
<dbReference type="Gene3D" id="3.40.50.300">
    <property type="entry name" value="P-loop containing nucleotide triphosphate hydrolases"/>
    <property type="match status" value="1"/>
</dbReference>
<dbReference type="InterPro" id="IPR007695">
    <property type="entry name" value="DNA_mismatch_repair_MutS-lik_N"/>
</dbReference>
<name>A0A150FQF4_CLOPD</name>
<dbReference type="OrthoDB" id="9802448at2"/>
<dbReference type="InterPro" id="IPR016151">
    <property type="entry name" value="DNA_mismatch_repair_MutS_N"/>
</dbReference>
<dbReference type="InterPro" id="IPR036187">
    <property type="entry name" value="DNA_mismatch_repair_MutS_sf"/>
</dbReference>
<gene>
    <name evidence="9" type="primary">mutS</name>
    <name evidence="12" type="ORF">JWYL7_0922</name>
    <name evidence="13" type="ORF">SAMN05661008_00932</name>
</gene>
<dbReference type="PATRIC" id="fig|1121328.3.peg.928"/>
<reference evidence="13 15" key="2">
    <citation type="submission" date="2016-11" db="EMBL/GenBank/DDBJ databases">
        <authorList>
            <person name="Varghese N."/>
            <person name="Submissions S."/>
        </authorList>
    </citation>
    <scope>NUCLEOTIDE SEQUENCE [LARGE SCALE GENOMIC DNA]</scope>
    <source>
        <strain evidence="13 15">DSM 7308</strain>
    </source>
</reference>
<dbReference type="FunFam" id="3.40.1170.10:FF:000001">
    <property type="entry name" value="DNA mismatch repair protein MutS"/>
    <property type="match status" value="1"/>
</dbReference>
<sequence>MKKLTPMMKQYFDIKQNYKDCILFFRLGDFYEMFFDDAIIASRVLEITLTSRECGLDEKAPMCGVPYHSSSSYISTLVQNGYKVAICEQTEDAQKSKGLVKREVVRVITPGTIMEDVTLNNNDSNYLMSIFSDGISVGISYVDISIGDIFCTSVQNSTLKEEISKIKPKEIIYNCESLKFDLQVVCNQNNIFLNNNSSEFFCGKNDIMYKYFDRSYLENLNILNNLSIKSSLLGLLEYIYSTQKQITSNINNINYYNSSDFMFLDTFTRKNLELTETIRNKEKKGSLIYVLDKTNTAMGARLLKKYISEPLINKDSIEYRLNLLDELVNEYSLREDLDIELKHVYDIERLCGKIAFGNINPKEMINLKKSIDRIRNIKTIISKYNSINLKTLSSQLDDLSDLYDIIDKSILDDPSANLKDGNIIKESYNDEISQLRNLSRNAINIIKEIESKERIRTGIKSLKIGFNKVFGYYIEITHSNLKQLDIPDYYIRKQTLSNAERFITLELKEIEEKILNADERIKDLEYQLFVDIRNKLYKNINRIQSVAKIIAQIDVFNSLSKVAYENNYCKPQINTLGNLEIIDGRHPVIEKLIKEENFVPNDTIINKDDCNVCIITGPNMAGKSTYMRQVALISLLAHIGSFVPATKANICIMDRIFTRVGASDDLSQGQSTFMVEMDEVSYILKNATKNSLVILDEVGRGTSTYDGISLAWSIVEYIHDNIGCKTLFATHYHELTALENELKRVKNYCVAVEEQGKDIVFLRKIIEGGADKSYGIHVAKLADLPEEIIERANEILIKLEKKESRDINNSMYEVALCKEETENMYKQLDLSHINTMQLIKEISSLDIANMTPIQALNVLYKLNNKAKSMEMI</sequence>
<dbReference type="FunFam" id="3.40.50.300:FF:000870">
    <property type="entry name" value="MutS protein homolog 4"/>
    <property type="match status" value="1"/>
</dbReference>
<dbReference type="InterPro" id="IPR007860">
    <property type="entry name" value="DNA_mmatch_repair_MutS_con_dom"/>
</dbReference>
<dbReference type="PANTHER" id="PTHR11361:SF34">
    <property type="entry name" value="DNA MISMATCH REPAIR PROTEIN MSH1, MITOCHONDRIAL"/>
    <property type="match status" value="1"/>
</dbReference>
<dbReference type="PANTHER" id="PTHR11361">
    <property type="entry name" value="DNA MISMATCH REPAIR PROTEIN MUTS FAMILY MEMBER"/>
    <property type="match status" value="1"/>
</dbReference>
<dbReference type="EMBL" id="LSFY01000001">
    <property type="protein sequence ID" value="KXZ39847.1"/>
    <property type="molecule type" value="Genomic_DNA"/>
</dbReference>
<keyword evidence="7 9" id="KW-0234">DNA repair</keyword>
<protein>
    <recommendedName>
        <fullName evidence="2 9">DNA mismatch repair protein MutS</fullName>
    </recommendedName>
</protein>
<evidence type="ECO:0000256" key="2">
    <source>
        <dbReference type="ARBA" id="ARBA00021982"/>
    </source>
</evidence>
<evidence type="ECO:0000313" key="12">
    <source>
        <dbReference type="EMBL" id="KXZ39847.1"/>
    </source>
</evidence>
<feature type="domain" description="DNA mismatch repair proteins mutS family" evidence="11">
    <location>
        <begin position="691"/>
        <end position="707"/>
    </location>
</feature>
<dbReference type="SMART" id="SM00534">
    <property type="entry name" value="MUTSac"/>
    <property type="match status" value="1"/>
</dbReference>
<dbReference type="Gene3D" id="1.10.1420.10">
    <property type="match status" value="2"/>
</dbReference>
<dbReference type="Pfam" id="PF05192">
    <property type="entry name" value="MutS_III"/>
    <property type="match status" value="1"/>
</dbReference>
<evidence type="ECO:0000256" key="7">
    <source>
        <dbReference type="ARBA" id="ARBA00023204"/>
    </source>
</evidence>
<dbReference type="GO" id="GO:0005829">
    <property type="term" value="C:cytosol"/>
    <property type="evidence" value="ECO:0007669"/>
    <property type="project" value="TreeGrafter"/>
</dbReference>
<evidence type="ECO:0000259" key="11">
    <source>
        <dbReference type="PROSITE" id="PS00486"/>
    </source>
</evidence>
<dbReference type="SUPFAM" id="SSF53150">
    <property type="entry name" value="DNA repair protein MutS, domain II"/>
    <property type="match status" value="1"/>
</dbReference>
<keyword evidence="6 9" id="KW-0238">DNA-binding</keyword>
<dbReference type="HAMAP" id="MF_00096">
    <property type="entry name" value="MutS"/>
    <property type="match status" value="1"/>
</dbReference>
<dbReference type="InterPro" id="IPR017261">
    <property type="entry name" value="DNA_mismatch_repair_MutS/MSH"/>
</dbReference>
<dbReference type="NCBIfam" id="NF003810">
    <property type="entry name" value="PRK05399.1"/>
    <property type="match status" value="1"/>
</dbReference>
<keyword evidence="5 9" id="KW-0067">ATP-binding</keyword>
<dbReference type="RefSeq" id="WP_066069720.1">
    <property type="nucleotide sequence ID" value="NZ_FRBG01000005.1"/>
</dbReference>
<dbReference type="Gene3D" id="3.40.1170.10">
    <property type="entry name" value="DNA repair protein MutS, domain I"/>
    <property type="match status" value="1"/>
</dbReference>
<dbReference type="InterPro" id="IPR007861">
    <property type="entry name" value="DNA_mismatch_repair_MutS_clamp"/>
</dbReference>
<dbReference type="Proteomes" id="UP000092605">
    <property type="component" value="Unassembled WGS sequence"/>
</dbReference>
<comment type="caution">
    <text evidence="12">The sequence shown here is derived from an EMBL/GenBank/DDBJ whole genome shotgun (WGS) entry which is preliminary data.</text>
</comment>
<evidence type="ECO:0000256" key="5">
    <source>
        <dbReference type="ARBA" id="ARBA00022840"/>
    </source>
</evidence>
<dbReference type="Pfam" id="PF01624">
    <property type="entry name" value="MutS_I"/>
    <property type="match status" value="1"/>
</dbReference>
<dbReference type="NCBIfam" id="TIGR01070">
    <property type="entry name" value="mutS1"/>
    <property type="match status" value="1"/>
</dbReference>
<evidence type="ECO:0000256" key="9">
    <source>
        <dbReference type="HAMAP-Rule" id="MF_00096"/>
    </source>
</evidence>
<dbReference type="SUPFAM" id="SSF55271">
    <property type="entry name" value="DNA repair protein MutS, domain I"/>
    <property type="match status" value="1"/>
</dbReference>
<dbReference type="SUPFAM" id="SSF52540">
    <property type="entry name" value="P-loop containing nucleoside triphosphate hydrolases"/>
    <property type="match status" value="1"/>
</dbReference>
<dbReference type="PROSITE" id="PS00486">
    <property type="entry name" value="DNA_MISMATCH_REPAIR_2"/>
    <property type="match status" value="1"/>
</dbReference>
<dbReference type="InterPro" id="IPR027417">
    <property type="entry name" value="P-loop_NTPase"/>
</dbReference>
<dbReference type="Pfam" id="PF00488">
    <property type="entry name" value="MutS_V"/>
    <property type="match status" value="1"/>
</dbReference>
<comment type="similarity">
    <text evidence="1 9 10">Belongs to the DNA mismatch repair MutS family.</text>
</comment>
<dbReference type="InterPro" id="IPR045076">
    <property type="entry name" value="MutS"/>
</dbReference>
<dbReference type="GO" id="GO:0006298">
    <property type="term" value="P:mismatch repair"/>
    <property type="evidence" value="ECO:0007669"/>
    <property type="project" value="UniProtKB-UniRule"/>
</dbReference>
<dbReference type="SUPFAM" id="SSF48334">
    <property type="entry name" value="DNA repair protein MutS, domain III"/>
    <property type="match status" value="1"/>
</dbReference>
<evidence type="ECO:0000313" key="14">
    <source>
        <dbReference type="Proteomes" id="UP000092605"/>
    </source>
</evidence>
<dbReference type="SMART" id="SM00533">
    <property type="entry name" value="MUTSd"/>
    <property type="match status" value="1"/>
</dbReference>
<evidence type="ECO:0000313" key="13">
    <source>
        <dbReference type="EMBL" id="SHK80412.1"/>
    </source>
</evidence>
<dbReference type="Gene3D" id="3.30.420.110">
    <property type="entry name" value="MutS, connector domain"/>
    <property type="match status" value="1"/>
</dbReference>
<evidence type="ECO:0000256" key="10">
    <source>
        <dbReference type="RuleBase" id="RU003756"/>
    </source>
</evidence>
<dbReference type="InterPro" id="IPR036678">
    <property type="entry name" value="MutS_con_dom_sf"/>
</dbReference>
<evidence type="ECO:0000256" key="1">
    <source>
        <dbReference type="ARBA" id="ARBA00006271"/>
    </source>
</evidence>
<dbReference type="Proteomes" id="UP000323392">
    <property type="component" value="Unassembled WGS sequence"/>
</dbReference>
<keyword evidence="4 9" id="KW-0227">DNA damage</keyword>
<dbReference type="InterPro" id="IPR005748">
    <property type="entry name" value="DNA_mismatch_repair_MutS"/>
</dbReference>
<evidence type="ECO:0000256" key="3">
    <source>
        <dbReference type="ARBA" id="ARBA00022741"/>
    </source>
</evidence>
<keyword evidence="15" id="KW-1185">Reference proteome</keyword>
<proteinExistence type="inferred from homology"/>
<accession>A0A150FQF4</accession>
<feature type="binding site" evidence="9">
    <location>
        <begin position="617"/>
        <end position="624"/>
    </location>
    <ligand>
        <name>ATP</name>
        <dbReference type="ChEBI" id="CHEBI:30616"/>
    </ligand>
</feature>
<comment type="function">
    <text evidence="8 9">This protein is involved in the repair of mismatches in DNA. It is possible that it carries out the mismatch recognition step. This protein has a weak ATPase activity.</text>
</comment>
<dbReference type="Pfam" id="PF05190">
    <property type="entry name" value="MutS_IV"/>
    <property type="match status" value="1"/>
</dbReference>